<name>L0D8U0_SINAD</name>
<dbReference type="EMBL" id="CP003364">
    <property type="protein sequence ID" value="AGA25248.1"/>
    <property type="molecule type" value="Genomic_DNA"/>
</dbReference>
<dbReference type="AlphaFoldDB" id="L0D8U0"/>
<dbReference type="STRING" id="886293.Sinac_0841"/>
<keyword evidence="2" id="KW-0315">Glutamine amidotransferase</keyword>
<dbReference type="Pfam" id="PF13522">
    <property type="entry name" value="GATase_6"/>
    <property type="match status" value="1"/>
</dbReference>
<dbReference type="eggNOG" id="COG0034">
    <property type="taxonomic scope" value="Bacteria"/>
</dbReference>
<protein>
    <submittedName>
        <fullName evidence="4">Glutamine phosphoribosylpyrophosphate amidotransferase</fullName>
    </submittedName>
</protein>
<dbReference type="RefSeq" id="WP_015244427.1">
    <property type="nucleotide sequence ID" value="NC_019892.1"/>
</dbReference>
<dbReference type="OrthoDB" id="106547at2"/>
<evidence type="ECO:0000259" key="3">
    <source>
        <dbReference type="PROSITE" id="PS51278"/>
    </source>
</evidence>
<dbReference type="PROSITE" id="PS51278">
    <property type="entry name" value="GATASE_TYPE_2"/>
    <property type="match status" value="1"/>
</dbReference>
<reference evidence="4 5" key="1">
    <citation type="submission" date="2012-02" db="EMBL/GenBank/DDBJ databases">
        <title>Complete sequence of chromosome of Singulisphaera acidiphila DSM 18658.</title>
        <authorList>
            <consortium name="US DOE Joint Genome Institute (JGI-PGF)"/>
            <person name="Lucas S."/>
            <person name="Copeland A."/>
            <person name="Lapidus A."/>
            <person name="Glavina del Rio T."/>
            <person name="Dalin E."/>
            <person name="Tice H."/>
            <person name="Bruce D."/>
            <person name="Goodwin L."/>
            <person name="Pitluck S."/>
            <person name="Peters L."/>
            <person name="Ovchinnikova G."/>
            <person name="Chertkov O."/>
            <person name="Kyrpides N."/>
            <person name="Mavromatis K."/>
            <person name="Ivanova N."/>
            <person name="Brettin T."/>
            <person name="Detter J.C."/>
            <person name="Han C."/>
            <person name="Larimer F."/>
            <person name="Land M."/>
            <person name="Hauser L."/>
            <person name="Markowitz V."/>
            <person name="Cheng J.-F."/>
            <person name="Hugenholtz P."/>
            <person name="Woyke T."/>
            <person name="Wu D."/>
            <person name="Tindall B."/>
            <person name="Pomrenke H."/>
            <person name="Brambilla E."/>
            <person name="Klenk H.-P."/>
            <person name="Eisen J.A."/>
        </authorList>
    </citation>
    <scope>NUCLEOTIDE SEQUENCE [LARGE SCALE GENOMIC DNA]</scope>
    <source>
        <strain evidence="5">ATCC BAA-1392 / DSM 18658 / VKM B-2454 / MOB10</strain>
    </source>
</reference>
<dbReference type="InterPro" id="IPR017932">
    <property type="entry name" value="GATase_2_dom"/>
</dbReference>
<dbReference type="Proteomes" id="UP000010798">
    <property type="component" value="Chromosome"/>
</dbReference>
<dbReference type="KEGG" id="saci:Sinac_0841"/>
<proteinExistence type="predicted"/>
<evidence type="ECO:0000256" key="1">
    <source>
        <dbReference type="ARBA" id="ARBA00022679"/>
    </source>
</evidence>
<evidence type="ECO:0000313" key="4">
    <source>
        <dbReference type="EMBL" id="AGA25248.1"/>
    </source>
</evidence>
<accession>L0D8U0</accession>
<evidence type="ECO:0000313" key="5">
    <source>
        <dbReference type="Proteomes" id="UP000010798"/>
    </source>
</evidence>
<gene>
    <name evidence="4" type="ordered locus">Sinac_0841</name>
</gene>
<sequence length="304" mass="32841">MCGIVGFLDRLDRPDFPTGRVVLAMLDALGCRGPDSAGAALLRSDEIDGVWAVRIAPGDALALTRLEPLGVVERVEHAAGSLRFRFRPGPGVTPEGVEVALGACRDGLEVLSLGSRIDLVKQVGSPAQLDAAYGFSAWRGPLAIGHTRMSTESRIDLSHSQPFWAHGVSDLATVHNGHVTNYHQLRRRYERQGVTFYTDNDSEVIGVYLRDRLAQGRSLTEAMADSIVDLDGAYNYLVASAEGLGVVRDRFGFKPLMIAETDAFVAVATEEIALRRAFPGSFRVLEPAPGRALFYPLAVTPALV</sequence>
<dbReference type="HOGENOM" id="CLU_077077_0_0_0"/>
<evidence type="ECO:0000256" key="2">
    <source>
        <dbReference type="ARBA" id="ARBA00022962"/>
    </source>
</evidence>
<dbReference type="PANTHER" id="PTHR11907">
    <property type="entry name" value="AMIDOPHOSPHORIBOSYLTRANSFERASE"/>
    <property type="match status" value="1"/>
</dbReference>
<feature type="domain" description="Glutamine amidotransferase type-2" evidence="3">
    <location>
        <begin position="2"/>
        <end position="298"/>
    </location>
</feature>
<dbReference type="Gene3D" id="3.60.20.10">
    <property type="entry name" value="Glutamine Phosphoribosylpyrophosphate, subunit 1, domain 1"/>
    <property type="match status" value="1"/>
</dbReference>
<keyword evidence="5" id="KW-1185">Reference proteome</keyword>
<keyword evidence="1 4" id="KW-0808">Transferase</keyword>
<dbReference type="SUPFAM" id="SSF56235">
    <property type="entry name" value="N-terminal nucleophile aminohydrolases (Ntn hydrolases)"/>
    <property type="match status" value="1"/>
</dbReference>
<dbReference type="InterPro" id="IPR029055">
    <property type="entry name" value="Ntn_hydrolases_N"/>
</dbReference>
<dbReference type="GO" id="GO:0016740">
    <property type="term" value="F:transferase activity"/>
    <property type="evidence" value="ECO:0007669"/>
    <property type="project" value="UniProtKB-KW"/>
</dbReference>
<organism evidence="4 5">
    <name type="scientific">Singulisphaera acidiphila (strain ATCC BAA-1392 / DSM 18658 / VKM B-2454 / MOB10)</name>
    <dbReference type="NCBI Taxonomy" id="886293"/>
    <lineage>
        <taxon>Bacteria</taxon>
        <taxon>Pseudomonadati</taxon>
        <taxon>Planctomycetota</taxon>
        <taxon>Planctomycetia</taxon>
        <taxon>Isosphaerales</taxon>
        <taxon>Isosphaeraceae</taxon>
        <taxon>Singulisphaera</taxon>
    </lineage>
</organism>